<evidence type="ECO:0000313" key="2">
    <source>
        <dbReference type="Proteomes" id="UP000182544"/>
    </source>
</evidence>
<dbReference type="EMBL" id="FPKV01000005">
    <property type="protein sequence ID" value="SFZ94876.1"/>
    <property type="molecule type" value="Genomic_DNA"/>
</dbReference>
<reference evidence="1 2" key="1">
    <citation type="submission" date="2016-10" db="EMBL/GenBank/DDBJ databases">
        <authorList>
            <person name="de Groot N.N."/>
        </authorList>
    </citation>
    <scope>NUCLEOTIDE SEQUENCE [LARGE SCALE GENOMIC DNA]</scope>
    <source>
        <strain evidence="1 2">DSM 18180</strain>
    </source>
</reference>
<sequence>MDKLKIDIEEHFVPKFALIGYSKTSNDYQTNHYISYHKIIGESLTAGMPLTIETARNLLRCLEVDLVKFSFKGILPKNLIHFDFKESLRLLWIVHPKQHNLFFDTKTGIKSGFYPLPKLVFSLNGNTLQVFALKRNTDLNESTKLYHAPLLNINLQGGVCMGNVSIDYEGFEFYEDIMGFIEKQFFNSVFTESHHNKLVKGNFVEVINNLNGKQRFDDALLIHSNLILKQLYEK</sequence>
<evidence type="ECO:0000313" key="1">
    <source>
        <dbReference type="EMBL" id="SFZ94876.1"/>
    </source>
</evidence>
<accession>A0A1K2IR02</accession>
<name>A0A1K2IR02_9FLAO</name>
<dbReference type="Proteomes" id="UP000182544">
    <property type="component" value="Unassembled WGS sequence"/>
</dbReference>
<dbReference type="OrthoDB" id="1030341at2"/>
<keyword evidence="2" id="KW-1185">Reference proteome</keyword>
<dbReference type="STRING" id="369401.SAMN05428642_105149"/>
<organism evidence="1 2">
    <name type="scientific">Flaviramulus basaltis</name>
    <dbReference type="NCBI Taxonomy" id="369401"/>
    <lineage>
        <taxon>Bacteria</taxon>
        <taxon>Pseudomonadati</taxon>
        <taxon>Bacteroidota</taxon>
        <taxon>Flavobacteriia</taxon>
        <taxon>Flavobacteriales</taxon>
        <taxon>Flavobacteriaceae</taxon>
        <taxon>Flaviramulus</taxon>
    </lineage>
</organism>
<proteinExistence type="predicted"/>
<dbReference type="RefSeq" id="WP_072403602.1">
    <property type="nucleotide sequence ID" value="NZ_FPKV01000005.1"/>
</dbReference>
<dbReference type="AlphaFoldDB" id="A0A1K2IR02"/>
<protein>
    <submittedName>
        <fullName evidence="1">PRTRC system protein B</fullName>
    </submittedName>
</protein>
<gene>
    <name evidence="1" type="ORF">SAMN05428642_105149</name>
</gene>
<dbReference type="InterPro" id="IPR032787">
    <property type="entry name" value="Prok-E2_D"/>
</dbReference>
<dbReference type="Pfam" id="PF14460">
    <property type="entry name" value="Prok-E2_D"/>
    <property type="match status" value="1"/>
</dbReference>